<gene>
    <name evidence="1" type="ORF">EVAR_79830_1</name>
</gene>
<keyword evidence="2" id="KW-1185">Reference proteome</keyword>
<evidence type="ECO:0000313" key="1">
    <source>
        <dbReference type="EMBL" id="GBP53613.1"/>
    </source>
</evidence>
<comment type="caution">
    <text evidence="1">The sequence shown here is derived from an EMBL/GenBank/DDBJ whole genome shotgun (WGS) entry which is preliminary data.</text>
</comment>
<name>A0A4C1WRM0_EUMVA</name>
<dbReference type="EMBL" id="BGZK01000629">
    <property type="protein sequence ID" value="GBP53613.1"/>
    <property type="molecule type" value="Genomic_DNA"/>
</dbReference>
<dbReference type="Proteomes" id="UP000299102">
    <property type="component" value="Unassembled WGS sequence"/>
</dbReference>
<reference evidence="1 2" key="1">
    <citation type="journal article" date="2019" name="Commun. Biol.">
        <title>The bagworm genome reveals a unique fibroin gene that provides high tensile strength.</title>
        <authorList>
            <person name="Kono N."/>
            <person name="Nakamura H."/>
            <person name="Ohtoshi R."/>
            <person name="Tomita M."/>
            <person name="Numata K."/>
            <person name="Arakawa K."/>
        </authorList>
    </citation>
    <scope>NUCLEOTIDE SEQUENCE [LARGE SCALE GENOMIC DNA]</scope>
</reference>
<protein>
    <submittedName>
        <fullName evidence="1">Uncharacterized protein</fullName>
    </submittedName>
</protein>
<dbReference type="AlphaFoldDB" id="A0A4C1WRM0"/>
<proteinExistence type="predicted"/>
<organism evidence="1 2">
    <name type="scientific">Eumeta variegata</name>
    <name type="common">Bagworm moth</name>
    <name type="synonym">Eumeta japonica</name>
    <dbReference type="NCBI Taxonomy" id="151549"/>
    <lineage>
        <taxon>Eukaryota</taxon>
        <taxon>Metazoa</taxon>
        <taxon>Ecdysozoa</taxon>
        <taxon>Arthropoda</taxon>
        <taxon>Hexapoda</taxon>
        <taxon>Insecta</taxon>
        <taxon>Pterygota</taxon>
        <taxon>Neoptera</taxon>
        <taxon>Endopterygota</taxon>
        <taxon>Lepidoptera</taxon>
        <taxon>Glossata</taxon>
        <taxon>Ditrysia</taxon>
        <taxon>Tineoidea</taxon>
        <taxon>Psychidae</taxon>
        <taxon>Oiketicinae</taxon>
        <taxon>Eumeta</taxon>
    </lineage>
</organism>
<sequence length="101" mass="11957">MDVEECASDTEKLLMGLKINKLGEAREVFYIIEIEDTEHTNRARAKHKRSRSRFRRSRRQVWTDNEPTTITVLERSFPQSACGSWRIWTILIILQQPLLLQ</sequence>
<evidence type="ECO:0000313" key="2">
    <source>
        <dbReference type="Proteomes" id="UP000299102"/>
    </source>
</evidence>
<accession>A0A4C1WRM0</accession>